<evidence type="ECO:0000313" key="1">
    <source>
        <dbReference type="EMBL" id="EUJ33209.1"/>
    </source>
</evidence>
<dbReference type="EMBL" id="AODF01000007">
    <property type="protein sequence ID" value="EUJ33209.1"/>
    <property type="molecule type" value="Genomic_DNA"/>
</dbReference>
<comment type="caution">
    <text evidence="1">The sequence shown here is derived from an EMBL/GenBank/DDBJ whole genome shotgun (WGS) entry which is preliminary data.</text>
</comment>
<protein>
    <submittedName>
        <fullName evidence="1">Uncharacterized protein</fullName>
    </submittedName>
</protein>
<sequence>MKNKLEVSGKTLVFPNDIEEIKKNNKYIFVRLAIVLNSPINTVDEECNVYAIKEDGEILWQIKNIAPVENPEFVCSPIVLMHVDGKRKTICNRFFGKKI</sequence>
<dbReference type="InterPro" id="IPR058263">
    <property type="entry name" value="DUF7957"/>
</dbReference>
<gene>
    <name evidence="1" type="ORF">MFLO_04720</name>
</gene>
<keyword evidence="2" id="KW-1185">Reference proteome</keyword>
<reference evidence="1 2" key="1">
    <citation type="journal article" date="2014" name="Int. J. Syst. Evol. Microbiol.">
        <title>Listeria floridensis sp. nov., Listeria aquatica sp. nov., Listeria cornellensis sp. nov., Listeria riparia sp. nov. and Listeria grandensis sp. nov., from agricultural and natural environments.</title>
        <authorList>
            <person name="den Bakker H.C."/>
            <person name="Warchocki S."/>
            <person name="Wright E.M."/>
            <person name="Allred A.F."/>
            <person name="Ahlstrom C."/>
            <person name="Manuel C.S."/>
            <person name="Stasiewicz M.J."/>
            <person name="Burrell A."/>
            <person name="Roof S."/>
            <person name="Strawn L."/>
            <person name="Fortes E.D."/>
            <person name="Nightingale K.K."/>
            <person name="Kephart D."/>
            <person name="Wiedmann M."/>
        </authorList>
    </citation>
    <scope>NUCLEOTIDE SEQUENCE [LARGE SCALE GENOMIC DNA]</scope>
    <source>
        <strain evidence="1 2">FSL S10-1187</strain>
    </source>
</reference>
<accession>A0ABN0RH51</accession>
<proteinExistence type="predicted"/>
<dbReference type="Pfam" id="PF25857">
    <property type="entry name" value="DUF7957"/>
    <property type="match status" value="1"/>
</dbReference>
<evidence type="ECO:0000313" key="2">
    <source>
        <dbReference type="Proteomes" id="UP000019249"/>
    </source>
</evidence>
<dbReference type="Proteomes" id="UP000019249">
    <property type="component" value="Unassembled WGS sequence"/>
</dbReference>
<name>A0ABN0RH51_9LIST</name>
<organism evidence="1 2">
    <name type="scientific">Listeria floridensis FSL S10-1187</name>
    <dbReference type="NCBI Taxonomy" id="1265817"/>
    <lineage>
        <taxon>Bacteria</taxon>
        <taxon>Bacillati</taxon>
        <taxon>Bacillota</taxon>
        <taxon>Bacilli</taxon>
        <taxon>Bacillales</taxon>
        <taxon>Listeriaceae</taxon>
        <taxon>Listeria</taxon>
    </lineage>
</organism>
<dbReference type="RefSeq" id="WP_051993510.1">
    <property type="nucleotide sequence ID" value="NZ_AODF01000007.1"/>
</dbReference>